<dbReference type="OrthoDB" id="10512855at2759"/>
<keyword evidence="1" id="KW-1133">Transmembrane helix</keyword>
<evidence type="ECO:0000256" key="1">
    <source>
        <dbReference type="SAM" id="Phobius"/>
    </source>
</evidence>
<evidence type="ECO:0000313" key="2">
    <source>
        <dbReference type="EMBL" id="PIC12244.1"/>
    </source>
</evidence>
<proteinExistence type="predicted"/>
<keyword evidence="3" id="KW-1185">Reference proteome</keyword>
<name>A0A2G5SB12_9PELO</name>
<protein>
    <submittedName>
        <fullName evidence="2">Uncharacterized protein</fullName>
    </submittedName>
</protein>
<feature type="transmembrane region" description="Helical" evidence="1">
    <location>
        <begin position="102"/>
        <end position="129"/>
    </location>
</feature>
<keyword evidence="1" id="KW-0472">Membrane</keyword>
<reference evidence="3" key="1">
    <citation type="submission" date="2017-10" db="EMBL/GenBank/DDBJ databases">
        <title>Rapid genome shrinkage in a self-fertile nematode reveals novel sperm competition proteins.</title>
        <authorList>
            <person name="Yin D."/>
            <person name="Schwarz E.M."/>
            <person name="Thomas C.G."/>
            <person name="Felde R.L."/>
            <person name="Korf I.F."/>
            <person name="Cutter A.D."/>
            <person name="Schartner C.M."/>
            <person name="Ralston E.J."/>
            <person name="Meyer B.J."/>
            <person name="Haag E.S."/>
        </authorList>
    </citation>
    <scope>NUCLEOTIDE SEQUENCE [LARGE SCALE GENOMIC DNA]</scope>
    <source>
        <strain evidence="3">JU1422</strain>
    </source>
</reference>
<sequence length="135" mass="14786">MNTTRNVTEIEEGGIPTHEARQLIFTAGDIYAGVKECSFPMMLAVSFGASAIQYHHQQETLKSLVGSNGARGGNNSSEAVVKYVFDGATMIVDGVTIRFKSWYLIAMAAASIVIVVLIIVGVIFVKFYFRKPSRY</sequence>
<evidence type="ECO:0000313" key="3">
    <source>
        <dbReference type="Proteomes" id="UP000230233"/>
    </source>
</evidence>
<dbReference type="EMBL" id="PDUG01000026">
    <property type="protein sequence ID" value="PIC12244.1"/>
    <property type="molecule type" value="Genomic_DNA"/>
</dbReference>
<dbReference type="AlphaFoldDB" id="A0A2G5SB12"/>
<keyword evidence="1" id="KW-0812">Transmembrane</keyword>
<accession>A0A2G5SB12</accession>
<gene>
    <name evidence="2" type="ORF">B9Z55_028584</name>
</gene>
<dbReference type="STRING" id="1611254.A0A2G5SB12"/>
<dbReference type="Proteomes" id="UP000230233">
    <property type="component" value="Unassembled WGS sequence"/>
</dbReference>
<organism evidence="2 3">
    <name type="scientific">Caenorhabditis nigoni</name>
    <dbReference type="NCBI Taxonomy" id="1611254"/>
    <lineage>
        <taxon>Eukaryota</taxon>
        <taxon>Metazoa</taxon>
        <taxon>Ecdysozoa</taxon>
        <taxon>Nematoda</taxon>
        <taxon>Chromadorea</taxon>
        <taxon>Rhabditida</taxon>
        <taxon>Rhabditina</taxon>
        <taxon>Rhabditomorpha</taxon>
        <taxon>Rhabditoidea</taxon>
        <taxon>Rhabditidae</taxon>
        <taxon>Peloderinae</taxon>
        <taxon>Caenorhabditis</taxon>
    </lineage>
</organism>
<comment type="caution">
    <text evidence="2">The sequence shown here is derived from an EMBL/GenBank/DDBJ whole genome shotgun (WGS) entry which is preliminary data.</text>
</comment>